<reference evidence="9" key="1">
    <citation type="submission" date="2022-11" db="UniProtKB">
        <authorList>
            <consortium name="WormBaseParasite"/>
        </authorList>
    </citation>
    <scope>IDENTIFICATION</scope>
</reference>
<feature type="domain" description="Helicase C-terminal" evidence="6">
    <location>
        <begin position="3227"/>
        <end position="3394"/>
    </location>
</feature>
<dbReference type="PANTHER" id="PTHR30612:SF0">
    <property type="entry name" value="CHLOROPLAST PROTEIN-TRANSPORTING ATPASE"/>
    <property type="match status" value="1"/>
</dbReference>
<dbReference type="Pfam" id="PF16013">
    <property type="entry name" value="DUF4781"/>
    <property type="match status" value="1"/>
</dbReference>
<feature type="compositionally biased region" description="Basic and acidic residues" evidence="4">
    <location>
        <begin position="2209"/>
        <end position="2222"/>
    </location>
</feature>
<dbReference type="GO" id="GO:0017038">
    <property type="term" value="P:protein import"/>
    <property type="evidence" value="ECO:0007669"/>
    <property type="project" value="InterPro"/>
</dbReference>
<feature type="region of interest" description="Disordered" evidence="4">
    <location>
        <begin position="3759"/>
        <end position="3783"/>
    </location>
</feature>
<feature type="region of interest" description="Disordered" evidence="4">
    <location>
        <begin position="1067"/>
        <end position="1116"/>
    </location>
</feature>
<dbReference type="GO" id="GO:0016020">
    <property type="term" value="C:membrane"/>
    <property type="evidence" value="ECO:0007669"/>
    <property type="project" value="InterPro"/>
</dbReference>
<dbReference type="InterPro" id="IPR000185">
    <property type="entry name" value="SecA"/>
</dbReference>
<dbReference type="GO" id="GO:0006605">
    <property type="term" value="P:protein targeting"/>
    <property type="evidence" value="ECO:0007669"/>
    <property type="project" value="InterPro"/>
</dbReference>
<feature type="region of interest" description="Disordered" evidence="4">
    <location>
        <begin position="3950"/>
        <end position="4012"/>
    </location>
</feature>
<dbReference type="InterPro" id="IPR014001">
    <property type="entry name" value="Helicase_ATP-bd"/>
</dbReference>
<keyword evidence="1" id="KW-0963">Cytoplasm</keyword>
<evidence type="ECO:0000256" key="2">
    <source>
        <dbReference type="ARBA" id="ARBA00022927"/>
    </source>
</evidence>
<dbReference type="SUPFAM" id="SSF52540">
    <property type="entry name" value="P-loop containing nucleoside triphosphate hydrolases"/>
    <property type="match status" value="2"/>
</dbReference>
<dbReference type="Proteomes" id="UP000887566">
    <property type="component" value="Unplaced"/>
</dbReference>
<dbReference type="InterPro" id="IPR027417">
    <property type="entry name" value="P-loop_NTPase"/>
</dbReference>
<dbReference type="InterPro" id="IPR031962">
    <property type="entry name" value="DUF4781"/>
</dbReference>
<feature type="compositionally biased region" description="Basic and acidic residues" evidence="4">
    <location>
        <begin position="3961"/>
        <end position="3980"/>
    </location>
</feature>
<feature type="region of interest" description="Disordered" evidence="4">
    <location>
        <begin position="2051"/>
        <end position="2092"/>
    </location>
</feature>
<feature type="region of interest" description="Disordered" evidence="4">
    <location>
        <begin position="1"/>
        <end position="46"/>
    </location>
</feature>
<feature type="compositionally biased region" description="Gly residues" evidence="4">
    <location>
        <begin position="1067"/>
        <end position="1081"/>
    </location>
</feature>
<sequence length="4880" mass="557132">MKGLEEADLLSDDEAETNSEEDDDEAGEQTKEPEIKLVVPPSDPGNMNVFDCKNEKVQELVKRASQMQDRRVADNNRTKYFAYKRTEVDMLELRLCMIVSGLKMPESAETMSARMTIGSLLKNYSWAERHRARELKRKIKTETKEKTDSIYINYVYVTVGFWDNEKNDFNVSDNPVFILQSGKFMDTGARVYDNWDHYLKTNDFKQGLMIYPENGTYTPTDSNDNPLENVQLVARETPSCQPSAVVKKYLDVTVSVVGIGLTVVSLGTAAVVAVPMMSYTVATLTAISTGSAWIGTSCTVYTVATGGYDKLRHGQSVATEMLLAATALYTGLTARSSSAWSKKMAECARTGDAWDDVVLGISKSERWLFTTINLLKVASTASTVMSAVYRLWAKDNRTWMDYAQLCIALYYFTNTITKPITLQGVFETEQGHMLRNHFSHKFKNKIAKAKYEETMAKATTPEQKAYLIRNLREIRDLDDYFYRVHRYNTHVDYTADGLVIDNQLRISPRAYNLIGEEYLMMQLNDISVRETIEMREKLVKKLIEDYGGSKVKKKFPGLEEDLNKYVRGKLSEKQTKALANRIKDIGKYRRDQLFEDLKNYRDTGSYRNIREEMERKMNDGQTLDEMQAERAQLKQKRLSGSISQEEYDRRLPEMNRRIERGVNTRRIVDNYARPNVNDRGNNPQKLKGDFMRNQADGKTAEQWKKEADNQEKLLNMDPDKPPEGTNQNLINRARQIRDDPQLNQEIEERIKHARRMEGVARQADSISFEDFEGIRNRYRAMENYARNERFMFILHEDNLHMDIEQMFGVSDYRNATVGGRRIFENMSTNEIDRMSRMLSELGPNRDAVVEMARRLAEDDTLAFFRNNNQQSDQNWNAMEFANLLGAVRQARDNLSPSDNQLGQFTAADDGSIRDDVNRMLQEVREAHVAEGQAEFSSDSSAAVHADKHRDELHADATTQEYLDEVANVIRNENATGVVFTQDGRAIRVNYGLTEGGRYRFGVSSTNIETQEIRVLTTFSPGERGTTAPNVRHRLPIRRPQIVYHLDVECACHDMSWWKGPFENEDGGGPAAGNNLGSGGGVSKPKNTGNEGGGGGSREEAGTGSKQKQKPVDVKKKSDYNNSTHCLRYYFLRFVFWISYTNFRLNMGSLDHSEESLQLSITEVVYTIPEITYDQLLHRLFGTAASQLDDTSKTLKNYVRHHYINQLKGFVRHYGKNHIYEQLCKGSSEFIKQFEKCRKSRKIDEIFVDDRILKPRLEQLVNENAEKGIFAEFSRYYDSLVNRFVPPDAERQFRICLVEYFRSGLVTIKIRDELRDWHEKGAKLFLFKELAKKFNTNEIELENVVNSAKNIGTDEFLYHAKVSELLDKFLAPAKLEEIETKLMLKGRLIFLSEWKNTFEEKGKKREHEITTVEVYAVDCCTVDCNLTLPSTNIVISSTKVNVVKESAIDLSGEGFESRKTKAMEGRNCLERGADGTDGRAGNSSGNFLLFAKEMLSVGKLKVILNGGRGEDGGDGGDGYEGRDGVGVTEDELKKLCVDYSSLYFNYWSTFDNYYPDGDWSCTDYESSSDNQFIYKQYEDKQGRKITYSYAGHRWWLLRCYDLYFMLKGSDGESGTVGGSNGVGGEGGYRGTVRAENPDTGESFPILCERNTGSSGKNGEVGKSGRMGINGNDMVLIDRSTLKAAKDYKGSSDHKLSIEYEYEAAKENRLNGKQKHVDKKRGCFARFSTTRIDKTERRAEAPVKRTEATKRHSKAVAKQSIIAEEVISKSADLFEADDAFLAEDARVSHESVDNEEIAEESTEAVTEEVTILKQRDETAIQNYVPNRDKRPRTKWAKETFVQHVKQCGRFATASKCAQIMFDLFDIEIDDGLLNEIRFHTLFQKNYFRHSVVDNKLSLAVIAVLQDRLMNGKTYEEIINYAKDVARRRRRKYEIAQFRSKLDKFVEQFDEIVCDPDMRLNLDADHLYGVKPAKCPIPSEDVESAINKFFGDYDKYAVKPNVVLALHQFLTGVKERDVQLLESYHVDIDWTNDDAVRSHMKQYRAWFDEEKHRLEQNKKKKEKKEQEKKGKAEEMNKRMKEHSKSFNFEDEDDEEIPQKQKTETEMEFEKFLLAITKDLAHWTTLLNPVFELIKQDERLQIRLGKTPSIPAEKKWWLMRQYEKARGSAGADDACVDLAVYVIRLYWLTCRTLTFMRHLYNCNELFAIETTKEDQRTTQEDQKPIDDIQQTSGDSRESKKGGKGTRKGEKGTVKGELETTTMVSFKDDQKTTQSWTTYNVKGTYVDDGNDASFDHFLIRLQSRPLNLANETCETYMRQQGLVCAAVRYLMAHAMNTNILTYVKTGYQQLKNVELLNKRAENSLPLCIVNDQAYQVVADAEFRDLVQAQEAMVEQNDAKLEQEIGAQSAKNYRDPVVIQEFTKFFAKPFWDTIVQWVEGYLALTNDQLLLRLLHDRFYVDGCHLTPTELQFLLLSASKLQTINRCPNKFLFLLTSSVPQNQLVNVMLYLRILQLNQRRLKDKSKIYHGIQMIENASYKSLFATKLDEYDNPVDDEQMYKLILMLRHAYGESEQLQKIPLTEWMQIANEQRWSEVDFEIKKYGSVGYYLGVLHDRCRPDEEGRVKEVEMMREVFDRVTFIPESMIAFLVQLIATGEVRAKDDFFRLLKRYLTLGDDFQPVKEFTEKKPYLLTDEIDQAKFKIHVKKRADQSEFDALFPSEDRNIDEMVRLVAGLHDETDADRELHRNEFQRIGDILKVMDEAAKGKKKDTEELRETAKILMEYDDYLYEIKKKRLRHTQKMAILYAVESNANVLEQVNTGEGKSFIIAAMAVIRRKQGFQSVDIITSSPVLAQRDADEMRPLYAKFKLTVAHNCCEDLEERKKAYDCDIVYGDMARFQRDYLLHTFYKKPILGDRNRDAVIVDEVDNMLLDNGNNMLYLSHNVVGLNLLDSLLIYVHKQVNLPIFNGVKTDLEKMQASFDSKSIKIAILSDIFGRITIDDLRRLASRKMTNNSVKEAFEKLIKEGIIDEDGYLKIETEEIGSKISRMFSTDPVFLNRLEGNLRIVLGREREIRLPKCLSAFVRLHLDELIQNCKNAIFMSPDNEYVVDVDHTGVSGSLQPLVTIIDQNTGADLATSQWSGGLHQFLQLKHGCRVAPISLKAVFVSNVAYLKGYVKINGLSGTLGSFHESKTLKDLYGADLIKIPTFKPKNFYEHVPVIAKSTRDWIQSIFDEICDQVIVKRSVLIICESIAQLTTVHDGLRSRYEAIKEANRSSREINECFDAVTIYQREFQEFKFKAGSELECSRLIIATNLAGRGTDIKLCAKLAELGGLHVITAFLPVNCRIEEQAFGRAARCGEPGSGQIIAIKSSNDGIHQPSIFQLKMFRDNEEVHRLASLKAFYEFHTRTEEECLQKFKNHCSKALSSIYSSQGASLNADESLPRPDQVMYFALLDKWAMWLDEKSPLISKCAENHSEPEKKSIINSVKKFLKKHPIDVDTKKFETIPKWIDFPQSMITLGIIQMCHDDGFTAAEATFDRVLNDGVEFAAEVHYYKACMRMNNWSKARTTLESLKFTDTKPFESNIDFAVENFYKSRSLFVDRIIRLQREATIVAQYLNAKEPNHIKTKGFAEQVQSIVKTNELIVANIDWLLGIPCEPKMFIRDKVDETYGASVYKSFVRQGVISPQLIANHSLEKWQLERLRHSFKLSKEAVNKMINGMREDARTETYENCHVSDVRILSCHANLSSRLGFWSQLKKNGVFSKMVEKSDEKEQSEEQREEVGEQDKERKQKAPVFVDNIKRVLVVNPEYSSQIPNEMAAILKRIPEPDEDIMRDQLRLSNETDPSIMYDFDEISAKVKDDNLKNQIAELIDKGVFKEDWIAQINRNVLGTIGFTDDFEGVTTDDLAAFFEISSISAAWILDTLCEVNVLKRQTLHMHRLTLNYEVWKAKVGVHLERKEKPEKKKKKREEKSDKTEKSNLERKAEKQEIQVVEKLGKKQKKSGMENENSTARLEKSEKNQDKVFAGKNAENEDNSAKHGTKLIAKYASNLDLIRKLPNLKNVTTAMIKTMCRIGDSATLLSFYKLLQDEGIIEDYKYTKFRLFGKLDCSCLPPSIAKQVDDFLSDRFAYSFALEHICQSLDESLVDPRTPKKIFLSENPQKQLYDELLQLGILLPSRIFTDDHNHLEVEDYDYFDDVLKGVINEHRLKLMDQADFHLELVPLAKYFQAQGHALDSDSRAAIENGLKMVITKKEAGVGWSLMSAVADGASWVGKKVWSRVKAVGNFFYWIGSGIASWAAPYVDKAINTFDNAVESSIAFGRQVKEKVTEIVKQISENEIVKMAIEPVKEVVGTVGGAVVELGQRAVEGAIEVAGAVKDAAVMVADQTGITGAGRFVAETAVAAGQAVTGTAVACASAIGGVASAAGQYIAESKAYRLAKEAFVSSMNFAKNCYKKMATFVTAVAESYQYYNQCRTTAKRLALENRGLVDEHMLLRSFDSCIASQNRGEQLDQCFENNMREYLASLVNYWLLDVNQLASAPLQKQFQDAIQIDEKLFAEVMAENCQAMSQLKAALSEHFLVLANVTKIVFYQLIKQFSAHPSLHLASLPLADLPLGAIQCNFDRLDESLKITCEEVQKSLEAKKDNLEISETTETVKTDLSALLKAQIETLTKSLANSIVVDPSVRVITAYLSHCREKPQLATMADFQKEDTEVKKALAGLNAVIQSKRNVEFLKQEMNGLVYELLHRRPENQALLRFAVSYGLPLPLSTVTPISIAVHKMVTTVSQYSAGLVVRVFDEEANFETDRPLFSMATKEGAKRKMNLRYVRRMLFVSQADYFSYVSLNDESLSTDNLPAAAMFYEALMTALPFTKKFFPKRHDSFREMLIDQI</sequence>
<dbReference type="PANTHER" id="PTHR30612">
    <property type="entry name" value="SECA INNER MEMBRANE COMPONENT OF SEC PROTEIN SECRETION SYSTEM"/>
    <property type="match status" value="1"/>
</dbReference>
<feature type="compositionally biased region" description="Basic and acidic residues" evidence="4">
    <location>
        <begin position="2051"/>
        <end position="2081"/>
    </location>
</feature>
<evidence type="ECO:0000259" key="6">
    <source>
        <dbReference type="PROSITE" id="PS51194"/>
    </source>
</evidence>
<keyword evidence="2" id="KW-0653">Protein transport</keyword>
<dbReference type="InterPro" id="IPR001650">
    <property type="entry name" value="Helicase_C-like"/>
</dbReference>
<evidence type="ECO:0000313" key="9">
    <source>
        <dbReference type="WBParaSite" id="PSAMB.scaffold566size47004.g7230.t1"/>
    </source>
</evidence>
<keyword evidence="3" id="KW-0811">Translocation</keyword>
<accession>A0A914WWG6</accession>
<dbReference type="SMART" id="SM00957">
    <property type="entry name" value="SecA_DEAD"/>
    <property type="match status" value="1"/>
</dbReference>
<feature type="compositionally biased region" description="Gly residues" evidence="4">
    <location>
        <begin position="1614"/>
        <end position="1628"/>
    </location>
</feature>
<feature type="compositionally biased region" description="Acidic residues" evidence="4">
    <location>
        <begin position="1"/>
        <end position="27"/>
    </location>
</feature>
<evidence type="ECO:0000256" key="3">
    <source>
        <dbReference type="ARBA" id="ARBA00023010"/>
    </source>
</evidence>
<keyword evidence="8" id="KW-1185">Reference proteome</keyword>
<name>A0A914WWG6_9BILA</name>
<dbReference type="InterPro" id="IPR011115">
    <property type="entry name" value="SecA_DEAD"/>
</dbReference>
<dbReference type="PROSITE" id="PS51192">
    <property type="entry name" value="HELICASE_ATP_BIND_1"/>
    <property type="match status" value="1"/>
</dbReference>
<dbReference type="GO" id="GO:0005524">
    <property type="term" value="F:ATP binding"/>
    <property type="evidence" value="ECO:0007669"/>
    <property type="project" value="InterPro"/>
</dbReference>
<dbReference type="PROSITE" id="PS51194">
    <property type="entry name" value="HELICASE_CTER"/>
    <property type="match status" value="1"/>
</dbReference>
<keyword evidence="2" id="KW-0813">Transport</keyword>
<dbReference type="GO" id="GO:0006886">
    <property type="term" value="P:intracellular protein transport"/>
    <property type="evidence" value="ECO:0007669"/>
    <property type="project" value="InterPro"/>
</dbReference>
<dbReference type="WBParaSite" id="PSAMB.scaffold566size47004.g7230.t1">
    <property type="protein sequence ID" value="PSAMB.scaffold566size47004.g7230.t1"/>
    <property type="gene ID" value="PSAMB.scaffold566size47004.g7230"/>
</dbReference>
<evidence type="ECO:0000256" key="4">
    <source>
        <dbReference type="SAM" id="MobiDB-lite"/>
    </source>
</evidence>
<feature type="compositionally biased region" description="Basic and acidic residues" evidence="4">
    <location>
        <begin position="2230"/>
        <end position="2249"/>
    </location>
</feature>
<feature type="region of interest" description="Disordered" evidence="4">
    <location>
        <begin position="1614"/>
        <end position="1663"/>
    </location>
</feature>
<protein>
    <submittedName>
        <fullName evidence="9">Chloroplast protein-transporting ATPase</fullName>
    </submittedName>
</protein>
<organism evidence="8 9">
    <name type="scientific">Plectus sambesii</name>
    <dbReference type="NCBI Taxonomy" id="2011161"/>
    <lineage>
        <taxon>Eukaryota</taxon>
        <taxon>Metazoa</taxon>
        <taxon>Ecdysozoa</taxon>
        <taxon>Nematoda</taxon>
        <taxon>Chromadorea</taxon>
        <taxon>Plectida</taxon>
        <taxon>Plectina</taxon>
        <taxon>Plectoidea</taxon>
        <taxon>Plectidae</taxon>
        <taxon>Plectus</taxon>
    </lineage>
</organism>
<dbReference type="InterPro" id="IPR014018">
    <property type="entry name" value="SecA_motor_DEAD"/>
</dbReference>
<feature type="domain" description="Helicase ATP-binding" evidence="5">
    <location>
        <begin position="2798"/>
        <end position="2934"/>
    </location>
</feature>
<dbReference type="PRINTS" id="PR00906">
    <property type="entry name" value="SECA"/>
</dbReference>
<dbReference type="Pfam" id="PF07517">
    <property type="entry name" value="SecA_DEAD"/>
    <property type="match status" value="1"/>
</dbReference>
<proteinExistence type="predicted"/>
<dbReference type="PROSITE" id="PS51196">
    <property type="entry name" value="SECA_MOTOR_DEAD"/>
    <property type="match status" value="1"/>
</dbReference>
<dbReference type="Gene3D" id="3.40.50.300">
    <property type="entry name" value="P-loop containing nucleotide triphosphate hydrolases"/>
    <property type="match status" value="2"/>
</dbReference>
<evidence type="ECO:0000256" key="1">
    <source>
        <dbReference type="ARBA" id="ARBA00022490"/>
    </source>
</evidence>
<evidence type="ECO:0000259" key="7">
    <source>
        <dbReference type="PROSITE" id="PS51196"/>
    </source>
</evidence>
<dbReference type="Gene3D" id="3.90.1440.10">
    <property type="entry name" value="SecA, preprotein cross-linking domain"/>
    <property type="match status" value="1"/>
</dbReference>
<evidence type="ECO:0000259" key="5">
    <source>
        <dbReference type="PROSITE" id="PS51192"/>
    </source>
</evidence>
<evidence type="ECO:0000313" key="8">
    <source>
        <dbReference type="Proteomes" id="UP000887566"/>
    </source>
</evidence>
<feature type="domain" description="SecA family profile" evidence="7">
    <location>
        <begin position="2703"/>
        <end position="3395"/>
    </location>
</feature>
<feature type="region of interest" description="Disordered" evidence="4">
    <location>
        <begin position="2209"/>
        <end position="2249"/>
    </location>
</feature>